<keyword evidence="6 8" id="KW-0472">Membrane</keyword>
<evidence type="ECO:0000256" key="4">
    <source>
        <dbReference type="ARBA" id="ARBA00022692"/>
    </source>
</evidence>
<dbReference type="Proteomes" id="UP000298179">
    <property type="component" value="Unassembled WGS sequence"/>
</dbReference>
<dbReference type="RefSeq" id="WP_134761231.1">
    <property type="nucleotide sequence ID" value="NZ_SOZD01000002.1"/>
</dbReference>
<keyword evidence="3" id="KW-1003">Cell membrane</keyword>
<evidence type="ECO:0000256" key="2">
    <source>
        <dbReference type="ARBA" id="ARBA00022448"/>
    </source>
</evidence>
<feature type="transmembrane region" description="Helical" evidence="8">
    <location>
        <begin position="491"/>
        <end position="511"/>
    </location>
</feature>
<feature type="transmembrane region" description="Helical" evidence="8">
    <location>
        <begin position="36"/>
        <end position="52"/>
    </location>
</feature>
<dbReference type="Pfam" id="PF04632">
    <property type="entry name" value="FUSC"/>
    <property type="match status" value="1"/>
</dbReference>
<keyword evidence="4 8" id="KW-0812">Transmembrane</keyword>
<evidence type="ECO:0000256" key="3">
    <source>
        <dbReference type="ARBA" id="ARBA00022475"/>
    </source>
</evidence>
<dbReference type="GO" id="GO:0022857">
    <property type="term" value="F:transmembrane transporter activity"/>
    <property type="evidence" value="ECO:0007669"/>
    <property type="project" value="InterPro"/>
</dbReference>
<protein>
    <submittedName>
        <fullName evidence="9">FUSC family protein</fullName>
    </submittedName>
</protein>
<dbReference type="AlphaFoldDB" id="A0A4Y8RP24"/>
<keyword evidence="5 8" id="KW-1133">Transmembrane helix</keyword>
<evidence type="ECO:0000256" key="8">
    <source>
        <dbReference type="SAM" id="Phobius"/>
    </source>
</evidence>
<dbReference type="InterPro" id="IPR006726">
    <property type="entry name" value="PHBA_efflux_AaeB/fusaric-R"/>
</dbReference>
<feature type="transmembrane region" description="Helical" evidence="8">
    <location>
        <begin position="359"/>
        <end position="382"/>
    </location>
</feature>
<organism evidence="9 10">
    <name type="scientific">Jiella endophytica</name>
    <dbReference type="NCBI Taxonomy" id="2558362"/>
    <lineage>
        <taxon>Bacteria</taxon>
        <taxon>Pseudomonadati</taxon>
        <taxon>Pseudomonadota</taxon>
        <taxon>Alphaproteobacteria</taxon>
        <taxon>Hyphomicrobiales</taxon>
        <taxon>Aurantimonadaceae</taxon>
        <taxon>Jiella</taxon>
    </lineage>
</organism>
<feature type="transmembrane region" description="Helical" evidence="8">
    <location>
        <begin position="59"/>
        <end position="79"/>
    </location>
</feature>
<evidence type="ECO:0000313" key="9">
    <source>
        <dbReference type="EMBL" id="TFF25061.1"/>
    </source>
</evidence>
<feature type="transmembrane region" description="Helical" evidence="8">
    <location>
        <begin position="85"/>
        <end position="104"/>
    </location>
</feature>
<accession>A0A4Y8RP24</accession>
<comment type="subcellular location">
    <subcellularLocation>
        <location evidence="1">Cell membrane</location>
        <topology evidence="1">Multi-pass membrane protein</topology>
    </subcellularLocation>
</comment>
<evidence type="ECO:0000256" key="1">
    <source>
        <dbReference type="ARBA" id="ARBA00004651"/>
    </source>
</evidence>
<dbReference type="PANTHER" id="PTHR30509:SF9">
    <property type="entry name" value="MULTIDRUG RESISTANCE PROTEIN MDTO"/>
    <property type="match status" value="1"/>
</dbReference>
<evidence type="ECO:0000313" key="10">
    <source>
        <dbReference type="Proteomes" id="UP000298179"/>
    </source>
</evidence>
<feature type="transmembrane region" description="Helical" evidence="8">
    <location>
        <begin position="388"/>
        <end position="405"/>
    </location>
</feature>
<keyword evidence="2" id="KW-0813">Transport</keyword>
<gene>
    <name evidence="9" type="ORF">E3C22_06680</name>
</gene>
<comment type="caution">
    <text evidence="9">The sequence shown here is derived from an EMBL/GenBank/DDBJ whole genome shotgun (WGS) entry which is preliminary data.</text>
</comment>
<dbReference type="GO" id="GO:0005886">
    <property type="term" value="C:plasma membrane"/>
    <property type="evidence" value="ECO:0007669"/>
    <property type="project" value="UniProtKB-SubCell"/>
</dbReference>
<evidence type="ECO:0000256" key="7">
    <source>
        <dbReference type="SAM" id="MobiDB-lite"/>
    </source>
</evidence>
<sequence>MFDFALPTRREWIFAVKTFAASMLALYIALAAGMPRPYWAMATVFIVANPLSGSTRSKAVYRALGTVFGASAAVFFTPLFVGEPLLLSAIVAAWTGGLLFISFLDRTPRSYMFMLSGYTMPLIALPVVGDPSTVFDIALARSQEIILGITCTSLVSALVLPQSLGPVIAGRVDGWLKDASSWIRDVLAGKGDARLGETMTLAPDVRAVDQLIAQLRYDPEMTAVVVNARQLRGRLVMLPALLSSLADRLGAIRDESGKLPADIGVLAWEIDAWIESSQSRSDGGRRLAARIAGLRDSEGDNDDWDSLLRESALARLADLVDLWSDCVSLKAEILAGRKARRNPALRLKNVAAEAAHYDFGMMAFAALSAIVGLFAACFIWIVSGWDSGAGFVLIAGVSCAFFATADNPRPLLKQMAELVAVGSIIAGIYVFAVLPQVTTFVGLVAVFAPVYLLLPILIARPKTMFIGLLLAVNSATLMTLQEVYAADFTQFVNGAVASVLGAVFALVWMILTRPFGSALAASRLVSQGRREIAALAAGRREDDAAVFAGRFFDRLGQLVPRLGPNAGERSAEAFAEMRVGLNILDLRDVAKRLAKPQRRPIEAVLAGIARHYREAAETGAKSEPALELRDSIDASIEACRGTAAESGGDTRRALQALVGLRRALYADAPPPSPAPRRPLAAPPADVSSFAIAAE</sequence>
<keyword evidence="10" id="KW-1185">Reference proteome</keyword>
<dbReference type="PANTHER" id="PTHR30509">
    <property type="entry name" value="P-HYDROXYBENZOIC ACID EFFLUX PUMP SUBUNIT-RELATED"/>
    <property type="match status" value="1"/>
</dbReference>
<feature type="transmembrane region" description="Helical" evidence="8">
    <location>
        <begin position="417"/>
        <end position="434"/>
    </location>
</feature>
<reference evidence="9 10" key="1">
    <citation type="submission" date="2019-03" db="EMBL/GenBank/DDBJ databases">
        <title>Jiella endophytica sp. nov., a novel endophytic bacterium isolated from root of Ficus microcarpa Linn. f.</title>
        <authorList>
            <person name="Tuo L."/>
        </authorList>
    </citation>
    <scope>NUCLEOTIDE SEQUENCE [LARGE SCALE GENOMIC DNA]</scope>
    <source>
        <strain evidence="9 10">CBS5Q-3</strain>
    </source>
</reference>
<name>A0A4Y8RP24_9HYPH</name>
<proteinExistence type="predicted"/>
<evidence type="ECO:0000256" key="5">
    <source>
        <dbReference type="ARBA" id="ARBA00022989"/>
    </source>
</evidence>
<feature type="transmembrane region" description="Helical" evidence="8">
    <location>
        <begin position="12"/>
        <end position="30"/>
    </location>
</feature>
<dbReference type="EMBL" id="SOZD01000002">
    <property type="protein sequence ID" value="TFF25061.1"/>
    <property type="molecule type" value="Genomic_DNA"/>
</dbReference>
<evidence type="ECO:0000256" key="6">
    <source>
        <dbReference type="ARBA" id="ARBA00023136"/>
    </source>
</evidence>
<feature type="region of interest" description="Disordered" evidence="7">
    <location>
        <begin position="667"/>
        <end position="694"/>
    </location>
</feature>
<dbReference type="OrthoDB" id="9807111at2"/>